<accession>F4QDE7</accession>
<name>F4QDE7_CACFS</name>
<dbReference type="KEGG" id="dfa:DFA_12342"/>
<gene>
    <name evidence="1" type="ORF">DFA_12342</name>
</gene>
<dbReference type="EMBL" id="GL883029">
    <property type="protein sequence ID" value="EGG14565.1"/>
    <property type="molecule type" value="Genomic_DNA"/>
</dbReference>
<evidence type="ECO:0000313" key="2">
    <source>
        <dbReference type="Proteomes" id="UP000007797"/>
    </source>
</evidence>
<reference evidence="2" key="1">
    <citation type="journal article" date="2011" name="Genome Res.">
        <title>Phylogeny-wide analysis of social amoeba genomes highlights ancient origins for complex intercellular communication.</title>
        <authorList>
            <person name="Heidel A.J."/>
            <person name="Lawal H.M."/>
            <person name="Felder M."/>
            <person name="Schilde C."/>
            <person name="Helps N.R."/>
            <person name="Tunggal B."/>
            <person name="Rivero F."/>
            <person name="John U."/>
            <person name="Schleicher M."/>
            <person name="Eichinger L."/>
            <person name="Platzer M."/>
            <person name="Noegel A.A."/>
            <person name="Schaap P."/>
            <person name="Gloeckner G."/>
        </authorList>
    </citation>
    <scope>NUCLEOTIDE SEQUENCE [LARGE SCALE GENOMIC DNA]</scope>
    <source>
        <strain evidence="2">SH3</strain>
    </source>
</reference>
<keyword evidence="2" id="KW-1185">Reference proteome</keyword>
<dbReference type="AlphaFoldDB" id="F4QDE7"/>
<dbReference type="Proteomes" id="UP000007797">
    <property type="component" value="Unassembled WGS sequence"/>
</dbReference>
<dbReference type="GeneID" id="14866222"/>
<organism evidence="1 2">
    <name type="scientific">Cavenderia fasciculata</name>
    <name type="common">Slime mold</name>
    <name type="synonym">Dictyostelium fasciculatum</name>
    <dbReference type="NCBI Taxonomy" id="261658"/>
    <lineage>
        <taxon>Eukaryota</taxon>
        <taxon>Amoebozoa</taxon>
        <taxon>Evosea</taxon>
        <taxon>Eumycetozoa</taxon>
        <taxon>Dictyostelia</taxon>
        <taxon>Acytosteliales</taxon>
        <taxon>Cavenderiaceae</taxon>
        <taxon>Cavenderia</taxon>
    </lineage>
</organism>
<evidence type="ECO:0000313" key="1">
    <source>
        <dbReference type="EMBL" id="EGG14565.1"/>
    </source>
</evidence>
<protein>
    <submittedName>
        <fullName evidence="1">Uncharacterized protein</fullName>
    </submittedName>
</protein>
<sequence>MPPGMRSQYSATFEKEEMITSYHIGKNIPPEYVHYYPSLDLVQGFFEHASERLISHSYCDMYFRLFLSNTVTIGYCLDHSLVGQNTREFSNAWLYCYRHHTEGVACQASKNDNCNYIMDELLSSFPHIDIFDWSSRLGQLVKEHRTLSKRKSLLAMPQEIFDMLELGFILQNGCNHVKENLLYFFKLENYEIQFNIAFVPSTKTKEEIDQFRQQLDIGYDIGLFHSTNTLPTQEELDTNGCWKSDKLFFIILKSKDEEFYPIDTISNLYTQKITSTQYYYLDNGELMDDYPPRALSDYCIYWDIGYPHRAQSFDESKFDE</sequence>
<dbReference type="RefSeq" id="XP_004366085.1">
    <property type="nucleotide sequence ID" value="XM_004366028.1"/>
</dbReference>
<proteinExistence type="predicted"/>